<dbReference type="GO" id="GO:0006412">
    <property type="term" value="P:translation"/>
    <property type="evidence" value="ECO:0007669"/>
    <property type="project" value="InterPro"/>
</dbReference>
<feature type="domain" description="Large ribosomal subunit protein uL5 N-terminal" evidence="5">
    <location>
        <begin position="31"/>
        <end position="86"/>
    </location>
</feature>
<dbReference type="Pfam" id="PF00673">
    <property type="entry name" value="Ribosomal_L5_C"/>
    <property type="match status" value="1"/>
</dbReference>
<dbReference type="SUPFAM" id="SSF55282">
    <property type="entry name" value="RL5-like"/>
    <property type="match status" value="1"/>
</dbReference>
<dbReference type="Gene3D" id="3.30.1440.10">
    <property type="match status" value="1"/>
</dbReference>
<evidence type="ECO:0000256" key="3">
    <source>
        <dbReference type="ARBA" id="ARBA00023274"/>
    </source>
</evidence>
<evidence type="ECO:0000256" key="1">
    <source>
        <dbReference type="ARBA" id="ARBA00008553"/>
    </source>
</evidence>
<reference evidence="7" key="1">
    <citation type="submission" date="2018-05" db="EMBL/GenBank/DDBJ databases">
        <authorList>
            <person name="Lanie J.A."/>
            <person name="Ng W.-L."/>
            <person name="Kazmierczak K.M."/>
            <person name="Andrzejewski T.M."/>
            <person name="Davidsen T.M."/>
            <person name="Wayne K.J."/>
            <person name="Tettelin H."/>
            <person name="Glass J.I."/>
            <person name="Rusch D."/>
            <person name="Podicherti R."/>
            <person name="Tsui H.-C.T."/>
            <person name="Winkler M.E."/>
        </authorList>
    </citation>
    <scope>NUCLEOTIDE SEQUENCE</scope>
</reference>
<evidence type="ECO:0000259" key="5">
    <source>
        <dbReference type="Pfam" id="PF00281"/>
    </source>
</evidence>
<name>A0A381PZ49_9ZZZZ</name>
<dbReference type="AlphaFoldDB" id="A0A381PZ49"/>
<dbReference type="GO" id="GO:1990904">
    <property type="term" value="C:ribonucleoprotein complex"/>
    <property type="evidence" value="ECO:0007669"/>
    <property type="project" value="UniProtKB-KW"/>
</dbReference>
<feature type="region of interest" description="Disordered" evidence="4">
    <location>
        <begin position="188"/>
        <end position="214"/>
    </location>
</feature>
<feature type="domain" description="Large ribosomal subunit protein uL5 C-terminal" evidence="6">
    <location>
        <begin position="90"/>
        <end position="182"/>
    </location>
</feature>
<evidence type="ECO:0008006" key="8">
    <source>
        <dbReference type="Google" id="ProtNLM"/>
    </source>
</evidence>
<comment type="similarity">
    <text evidence="1">Belongs to the universal ribosomal protein uL5 family.</text>
</comment>
<dbReference type="PANTHER" id="PTHR11994">
    <property type="entry name" value="60S RIBOSOMAL PROTEIN L11-RELATED"/>
    <property type="match status" value="1"/>
</dbReference>
<dbReference type="HAMAP" id="MF_01333_B">
    <property type="entry name" value="Ribosomal_uL5_B"/>
    <property type="match status" value="1"/>
</dbReference>
<evidence type="ECO:0000259" key="6">
    <source>
        <dbReference type="Pfam" id="PF00673"/>
    </source>
</evidence>
<dbReference type="GO" id="GO:0005840">
    <property type="term" value="C:ribosome"/>
    <property type="evidence" value="ECO:0007669"/>
    <property type="project" value="UniProtKB-KW"/>
</dbReference>
<dbReference type="PIRSF" id="PIRSF002161">
    <property type="entry name" value="Ribosomal_L5"/>
    <property type="match status" value="1"/>
</dbReference>
<dbReference type="InterPro" id="IPR020930">
    <property type="entry name" value="Ribosomal_uL5_bac-type"/>
</dbReference>
<keyword evidence="3" id="KW-0687">Ribonucleoprotein</keyword>
<dbReference type="InterPro" id="IPR031310">
    <property type="entry name" value="Ribosomal_uL5_N"/>
</dbReference>
<dbReference type="FunFam" id="3.30.1440.10:FF:000001">
    <property type="entry name" value="50S ribosomal protein L5"/>
    <property type="match status" value="1"/>
</dbReference>
<sequence>MAEATYTPTYKQKYLNEVRPHLIKKFDLKSMMEAPKIEKITLNIGLGNAKNDSKALQAALDELMLITGQKPIVTKAKKDVSNFKIRKGFPVGCKVTLRKNYMYEFLERLCAVALPRTRDFRGLSSKSFDGQGNYSFGIKEQVVFPEIDYDKVDTIRGMDVIITTSAGNDEISYEMLKAMGLPIKEKGAQTEEVPVEEVPIQEDNLNEEKNGEEV</sequence>
<evidence type="ECO:0000256" key="4">
    <source>
        <dbReference type="SAM" id="MobiDB-lite"/>
    </source>
</evidence>
<keyword evidence="2" id="KW-0689">Ribosomal protein</keyword>
<gene>
    <name evidence="7" type="ORF">METZ01_LOCUS24808</name>
</gene>
<dbReference type="NCBIfam" id="NF000585">
    <property type="entry name" value="PRK00010.1"/>
    <property type="match status" value="1"/>
</dbReference>
<evidence type="ECO:0000256" key="2">
    <source>
        <dbReference type="ARBA" id="ARBA00022980"/>
    </source>
</evidence>
<accession>A0A381PZ49</accession>
<dbReference type="InterPro" id="IPR022803">
    <property type="entry name" value="Ribosomal_uL5_dom_sf"/>
</dbReference>
<protein>
    <recommendedName>
        <fullName evidence="8">Ribosomal protein L5 N-terminal domain-containing protein</fullName>
    </recommendedName>
</protein>
<dbReference type="Pfam" id="PF00281">
    <property type="entry name" value="Ribosomal_L5"/>
    <property type="match status" value="1"/>
</dbReference>
<dbReference type="InterPro" id="IPR031309">
    <property type="entry name" value="Ribosomal_uL5_C"/>
</dbReference>
<dbReference type="InterPro" id="IPR002132">
    <property type="entry name" value="Ribosomal_uL5"/>
</dbReference>
<organism evidence="7">
    <name type="scientific">marine metagenome</name>
    <dbReference type="NCBI Taxonomy" id="408172"/>
    <lineage>
        <taxon>unclassified sequences</taxon>
        <taxon>metagenomes</taxon>
        <taxon>ecological metagenomes</taxon>
    </lineage>
</organism>
<evidence type="ECO:0000313" key="7">
    <source>
        <dbReference type="EMBL" id="SUZ71954.1"/>
    </source>
</evidence>
<dbReference type="EMBL" id="UINC01001138">
    <property type="protein sequence ID" value="SUZ71954.1"/>
    <property type="molecule type" value="Genomic_DNA"/>
</dbReference>
<proteinExistence type="inferred from homology"/>
<dbReference type="GO" id="GO:0003735">
    <property type="term" value="F:structural constituent of ribosome"/>
    <property type="evidence" value="ECO:0007669"/>
    <property type="project" value="InterPro"/>
</dbReference>